<dbReference type="Gene3D" id="2.10.270.10">
    <property type="entry name" value="Cholin Binding"/>
    <property type="match status" value="2"/>
</dbReference>
<reference evidence="6 7" key="1">
    <citation type="submission" date="2019-11" db="EMBL/GenBank/DDBJ databases">
        <title>Draft genome sequence of Blautia luti DSM 14534T, isolated from human stool.</title>
        <authorList>
            <person name="Ortiz R."/>
            <person name="Melis-Arcos F."/>
            <person name="Covarrubias P."/>
            <person name="Cardenas J.P."/>
            <person name="Perez-Donoso J."/>
            <person name="Almonacid D."/>
        </authorList>
    </citation>
    <scope>NUCLEOTIDE SEQUENCE [LARGE SCALE GENOMIC DNA]</scope>
    <source>
        <strain evidence="6 7">DSM 14534</strain>
    </source>
</reference>
<proteinExistence type="predicted"/>
<evidence type="ECO:0000259" key="5">
    <source>
        <dbReference type="SMART" id="SM00646"/>
    </source>
</evidence>
<evidence type="ECO:0000256" key="3">
    <source>
        <dbReference type="PROSITE-ProRule" id="PRU00591"/>
    </source>
</evidence>
<dbReference type="GO" id="GO:0009253">
    <property type="term" value="P:peptidoglycan catabolic process"/>
    <property type="evidence" value="ECO:0007669"/>
    <property type="project" value="InterPro"/>
</dbReference>
<dbReference type="GO" id="GO:0008745">
    <property type="term" value="F:N-acetylmuramoyl-L-alanine amidase activity"/>
    <property type="evidence" value="ECO:0007669"/>
    <property type="project" value="InterPro"/>
</dbReference>
<dbReference type="Proteomes" id="UP000437824">
    <property type="component" value="Unassembled WGS sequence"/>
</dbReference>
<sequence>MKKICSLVLAATVAISSIGSGVTAMAATTTATTSKYVVVLDPGHGGNESGAGAVHNGKVYKEEEINWKIANYTMQALSQASDIEVHLTKTKKQTVSLMKRVTTAKNYGADLLVSQHINDSDSSYSRGACVLVSSGTYRPSLAAKEKKFASYVLQELGKLGISKSGTGLLYRTSENGSTYPNGKIRDYYGIVAQSVEQNIPGVIIEHAFISSPYDAVNFLSTNAKLKKIGEADARAIIRYCKQLPAKKPTPAPTVAPDAFTGWKEKNGYFYYYINSKRQRNQILNLNDGIYYVNQEGQRQYGWHTVNGKKYYFQKDGKAQLGWMEKNGSYYYFDQTTGTMYKDIMMVSADGKLYIFGKNGKRCSRWTEYQGKKYFINKSGYAQTGWLKVSGKWYYFHKKNAYMYKNRTAVTSTGKKYIFNSKGVCTNRK</sequence>
<evidence type="ECO:0000256" key="1">
    <source>
        <dbReference type="ARBA" id="ARBA00022737"/>
    </source>
</evidence>
<organism evidence="6 7">
    <name type="scientific">Blautia luti DSM 14534 = JCM 17040</name>
    <dbReference type="NCBI Taxonomy" id="649762"/>
    <lineage>
        <taxon>Bacteria</taxon>
        <taxon>Bacillati</taxon>
        <taxon>Bacillota</taxon>
        <taxon>Clostridia</taxon>
        <taxon>Lachnospirales</taxon>
        <taxon>Lachnospiraceae</taxon>
        <taxon>Blautia</taxon>
    </lineage>
</organism>
<dbReference type="PANTHER" id="PTHR30404:SF0">
    <property type="entry name" value="N-ACETYLMURAMOYL-L-ALANINE AMIDASE AMIC"/>
    <property type="match status" value="1"/>
</dbReference>
<feature type="repeat" description="Cell wall-binding" evidence="3">
    <location>
        <begin position="382"/>
        <end position="401"/>
    </location>
</feature>
<dbReference type="InterPro" id="IPR018337">
    <property type="entry name" value="Cell_wall/Cho-bd_repeat"/>
</dbReference>
<dbReference type="GO" id="GO:0030288">
    <property type="term" value="C:outer membrane-bounded periplasmic space"/>
    <property type="evidence" value="ECO:0007669"/>
    <property type="project" value="TreeGrafter"/>
</dbReference>
<keyword evidence="4" id="KW-0732">Signal</keyword>
<keyword evidence="1" id="KW-0677">Repeat</keyword>
<feature type="signal peptide" evidence="4">
    <location>
        <begin position="1"/>
        <end position="26"/>
    </location>
</feature>
<dbReference type="Pfam" id="PF19127">
    <property type="entry name" value="Choline_bind_3"/>
    <property type="match status" value="1"/>
</dbReference>
<dbReference type="SUPFAM" id="SSF69360">
    <property type="entry name" value="Cell wall binding repeat"/>
    <property type="match status" value="1"/>
</dbReference>
<accession>A0A844GNF2</accession>
<dbReference type="CDD" id="cd02696">
    <property type="entry name" value="MurNAc-LAA"/>
    <property type="match status" value="1"/>
</dbReference>
<dbReference type="AlphaFoldDB" id="A0A844GNF2"/>
<feature type="chain" id="PRO_5033012636" description="MurNAc-LAA domain-containing protein" evidence="4">
    <location>
        <begin position="27"/>
        <end position="428"/>
    </location>
</feature>
<dbReference type="SUPFAM" id="SSF53187">
    <property type="entry name" value="Zn-dependent exopeptidases"/>
    <property type="match status" value="1"/>
</dbReference>
<gene>
    <name evidence="6" type="ORF">GKZ57_09710</name>
</gene>
<evidence type="ECO:0000256" key="2">
    <source>
        <dbReference type="ARBA" id="ARBA00022801"/>
    </source>
</evidence>
<dbReference type="InterPro" id="IPR050695">
    <property type="entry name" value="N-acetylmuramoyl_amidase_3"/>
</dbReference>
<evidence type="ECO:0000313" key="7">
    <source>
        <dbReference type="Proteomes" id="UP000437824"/>
    </source>
</evidence>
<dbReference type="Pfam" id="PF01520">
    <property type="entry name" value="Amidase_3"/>
    <property type="match status" value="1"/>
</dbReference>
<dbReference type="Gene3D" id="3.40.630.40">
    <property type="entry name" value="Zn-dependent exopeptidases"/>
    <property type="match status" value="1"/>
</dbReference>
<feature type="domain" description="MurNAc-LAA" evidence="5">
    <location>
        <begin position="101"/>
        <end position="237"/>
    </location>
</feature>
<keyword evidence="2" id="KW-0378">Hydrolase</keyword>
<dbReference type="SMART" id="SM00646">
    <property type="entry name" value="Ami_3"/>
    <property type="match status" value="1"/>
</dbReference>
<protein>
    <recommendedName>
        <fullName evidence="5">MurNAc-LAA domain-containing protein</fullName>
    </recommendedName>
</protein>
<dbReference type="PANTHER" id="PTHR30404">
    <property type="entry name" value="N-ACETYLMURAMOYL-L-ALANINE AMIDASE"/>
    <property type="match status" value="1"/>
</dbReference>
<dbReference type="InterPro" id="IPR002508">
    <property type="entry name" value="MurNAc-LAA_cat"/>
</dbReference>
<dbReference type="EMBL" id="WMBC01000007">
    <property type="protein sequence ID" value="MTD61534.1"/>
    <property type="molecule type" value="Genomic_DNA"/>
</dbReference>
<dbReference type="RefSeq" id="WP_118510539.1">
    <property type="nucleotide sequence ID" value="NZ_WMBC01000007.1"/>
</dbReference>
<evidence type="ECO:0000313" key="6">
    <source>
        <dbReference type="EMBL" id="MTD61534.1"/>
    </source>
</evidence>
<evidence type="ECO:0000256" key="4">
    <source>
        <dbReference type="SAM" id="SignalP"/>
    </source>
</evidence>
<dbReference type="Pfam" id="PF01473">
    <property type="entry name" value="Choline_bind_1"/>
    <property type="match status" value="1"/>
</dbReference>
<feature type="repeat" description="Cell wall-binding" evidence="3">
    <location>
        <begin position="299"/>
        <end position="318"/>
    </location>
</feature>
<name>A0A844GNF2_9FIRM</name>
<dbReference type="PROSITE" id="PS51170">
    <property type="entry name" value="CW"/>
    <property type="match status" value="2"/>
</dbReference>
<comment type="caution">
    <text evidence="6">The sequence shown here is derived from an EMBL/GenBank/DDBJ whole genome shotgun (WGS) entry which is preliminary data.</text>
</comment>